<feature type="region of interest" description="Disordered" evidence="1">
    <location>
        <begin position="96"/>
        <end position="117"/>
    </location>
</feature>
<gene>
    <name evidence="3" type="ORF">HF843_01750</name>
</gene>
<evidence type="ECO:0000256" key="1">
    <source>
        <dbReference type="SAM" id="MobiDB-lite"/>
    </source>
</evidence>
<dbReference type="Proteomes" id="UP000583419">
    <property type="component" value="Unassembled WGS sequence"/>
</dbReference>
<dbReference type="InterPro" id="IPR003812">
    <property type="entry name" value="Fido"/>
</dbReference>
<comment type="caution">
    <text evidence="3">The sequence shown here is derived from an EMBL/GenBank/DDBJ whole genome shotgun (WGS) entry which is preliminary data.</text>
</comment>
<evidence type="ECO:0000259" key="2">
    <source>
        <dbReference type="PROSITE" id="PS51459"/>
    </source>
</evidence>
<evidence type="ECO:0000313" key="4">
    <source>
        <dbReference type="Proteomes" id="UP000583419"/>
    </source>
</evidence>
<name>A0A848D545_9BIFI</name>
<proteinExistence type="predicted"/>
<feature type="domain" description="Fido" evidence="2">
    <location>
        <begin position="1"/>
        <end position="92"/>
    </location>
</feature>
<dbReference type="InterPro" id="IPR036597">
    <property type="entry name" value="Fido-like_dom_sf"/>
</dbReference>
<organism evidence="3 4">
    <name type="scientific">Bifidobacterium boum</name>
    <dbReference type="NCBI Taxonomy" id="78343"/>
    <lineage>
        <taxon>Bacteria</taxon>
        <taxon>Bacillati</taxon>
        <taxon>Actinomycetota</taxon>
        <taxon>Actinomycetes</taxon>
        <taxon>Bifidobacteriales</taxon>
        <taxon>Bifidobacteriaceae</taxon>
        <taxon>Bifidobacterium</taxon>
    </lineage>
</organism>
<dbReference type="AlphaFoldDB" id="A0A848D545"/>
<dbReference type="EMBL" id="JABAGJ010000002">
    <property type="protein sequence ID" value="NMF01920.1"/>
    <property type="molecule type" value="Genomic_DNA"/>
</dbReference>
<dbReference type="SUPFAM" id="SSF140931">
    <property type="entry name" value="Fic-like"/>
    <property type="match status" value="1"/>
</dbReference>
<evidence type="ECO:0000313" key="3">
    <source>
        <dbReference type="EMBL" id="NMF01920.1"/>
    </source>
</evidence>
<protein>
    <recommendedName>
        <fullName evidence="2">Fido domain-containing protein</fullName>
    </recommendedName>
</protein>
<reference evidence="3 4" key="1">
    <citation type="submission" date="2020-04" db="EMBL/GenBank/DDBJ databases">
        <authorList>
            <person name="Hitch T.C.A."/>
            <person name="Wylensek D."/>
            <person name="Clavel T."/>
        </authorList>
    </citation>
    <scope>NUCLEOTIDE SEQUENCE [LARGE SCALE GENOMIC DNA]</scope>
    <source>
        <strain evidence="3 4">WCA-130-P53-4B</strain>
    </source>
</reference>
<accession>A0A848D545</accession>
<sequence length="117" mass="12921">MLRLKDASGEGNSAADPLPAACVLFARLAKMQLFFDGNKHTALFAVNTLLRKHASSRVLLVPAERDSRREFLRMLCAWYVENDDAVVQWLADFNADRDERPNSGGPSVTESAVGDAR</sequence>
<dbReference type="PROSITE" id="PS51459">
    <property type="entry name" value="FIDO"/>
    <property type="match status" value="1"/>
</dbReference>
<dbReference type="Gene3D" id="1.10.3290.10">
    <property type="entry name" value="Fido-like domain"/>
    <property type="match status" value="1"/>
</dbReference>